<dbReference type="KEGG" id="caa:Caka_0564"/>
<feature type="chain" id="PRO_5003070851" evidence="1">
    <location>
        <begin position="27"/>
        <end position="137"/>
    </location>
</feature>
<keyword evidence="3" id="KW-1185">Reference proteome</keyword>
<organism evidence="2 3">
    <name type="scientific">Coraliomargarita akajimensis (strain DSM 45221 / IAM 15411 / JCM 23193 / KCTC 12865 / 04OKA010-24)</name>
    <dbReference type="NCBI Taxonomy" id="583355"/>
    <lineage>
        <taxon>Bacteria</taxon>
        <taxon>Pseudomonadati</taxon>
        <taxon>Verrucomicrobiota</taxon>
        <taxon>Opitutia</taxon>
        <taxon>Puniceicoccales</taxon>
        <taxon>Coraliomargaritaceae</taxon>
        <taxon>Coraliomargarita</taxon>
    </lineage>
</organism>
<gene>
    <name evidence="2" type="ordered locus">Caka_0564</name>
</gene>
<dbReference type="EMBL" id="CP001998">
    <property type="protein sequence ID" value="ADE53589.1"/>
    <property type="molecule type" value="Genomic_DNA"/>
</dbReference>
<feature type="signal peptide" evidence="1">
    <location>
        <begin position="1"/>
        <end position="26"/>
    </location>
</feature>
<proteinExistence type="predicted"/>
<name>D5ENT0_CORAD</name>
<evidence type="ECO:0000313" key="3">
    <source>
        <dbReference type="Proteomes" id="UP000000925"/>
    </source>
</evidence>
<dbReference type="HOGENOM" id="CLU_1861818_0_0_0"/>
<accession>D5ENT0</accession>
<dbReference type="AlphaFoldDB" id="D5ENT0"/>
<dbReference type="STRING" id="583355.Caka_0564"/>
<reference evidence="2 3" key="1">
    <citation type="journal article" date="2010" name="Stand. Genomic Sci.">
        <title>Complete genome sequence of Coraliomargarita akajimensis type strain (04OKA010-24).</title>
        <authorList>
            <person name="Mavromatis K."/>
            <person name="Abt B."/>
            <person name="Brambilla E."/>
            <person name="Lapidus A."/>
            <person name="Copeland A."/>
            <person name="Deshpande S."/>
            <person name="Nolan M."/>
            <person name="Lucas S."/>
            <person name="Tice H."/>
            <person name="Cheng J.F."/>
            <person name="Han C."/>
            <person name="Detter J.C."/>
            <person name="Woyke T."/>
            <person name="Goodwin L."/>
            <person name="Pitluck S."/>
            <person name="Held B."/>
            <person name="Brettin T."/>
            <person name="Tapia R."/>
            <person name="Ivanova N."/>
            <person name="Mikhailova N."/>
            <person name="Pati A."/>
            <person name="Liolios K."/>
            <person name="Chen A."/>
            <person name="Palaniappan K."/>
            <person name="Land M."/>
            <person name="Hauser L."/>
            <person name="Chang Y.J."/>
            <person name="Jeffries C.D."/>
            <person name="Rohde M."/>
            <person name="Goker M."/>
            <person name="Bristow J."/>
            <person name="Eisen J.A."/>
            <person name="Markowitz V."/>
            <person name="Hugenholtz P."/>
            <person name="Klenk H.P."/>
            <person name="Kyrpides N.C."/>
        </authorList>
    </citation>
    <scope>NUCLEOTIDE SEQUENCE [LARGE SCALE GENOMIC DNA]</scope>
    <source>
        <strain evidence="3">DSM 45221 / IAM 15411 / JCM 23193 / KCTC 12865</strain>
    </source>
</reference>
<keyword evidence="1" id="KW-0732">Signal</keyword>
<evidence type="ECO:0000313" key="2">
    <source>
        <dbReference type="EMBL" id="ADE53589.1"/>
    </source>
</evidence>
<sequence length="137" mass="15184">MTNQINYTTSIFLLVAALLCTATASANLNPALLGIAQALDEQDSQITGKAYTADLTLKVATEKFLIFSDAYLPSKEEDSNYQIAKWIFTPEQTQPLKGKRGTTCRVRFKVEKLNTQAPYSDMPHIVATILSIEPLDR</sequence>
<protein>
    <submittedName>
        <fullName evidence="2">Uncharacterized protein</fullName>
    </submittedName>
</protein>
<evidence type="ECO:0000256" key="1">
    <source>
        <dbReference type="SAM" id="SignalP"/>
    </source>
</evidence>
<dbReference type="Proteomes" id="UP000000925">
    <property type="component" value="Chromosome"/>
</dbReference>